<dbReference type="InParanoid" id="A0A218Z114"/>
<feature type="compositionally biased region" description="Basic and acidic residues" evidence="2">
    <location>
        <begin position="457"/>
        <end position="467"/>
    </location>
</feature>
<proteinExistence type="predicted"/>
<dbReference type="AlphaFoldDB" id="A0A218Z114"/>
<feature type="compositionally biased region" description="Basic residues" evidence="2">
    <location>
        <begin position="388"/>
        <end position="398"/>
    </location>
</feature>
<evidence type="ECO:0000313" key="4">
    <source>
        <dbReference type="Proteomes" id="UP000242519"/>
    </source>
</evidence>
<dbReference type="EMBL" id="MZNU01000279">
    <property type="protein sequence ID" value="OWP01394.1"/>
    <property type="molecule type" value="Genomic_DNA"/>
</dbReference>
<name>A0A218Z114_9HELO</name>
<comment type="caution">
    <text evidence="3">The sequence shown here is derived from an EMBL/GenBank/DDBJ whole genome shotgun (WGS) entry which is preliminary data.</text>
</comment>
<feature type="coiled-coil region" evidence="1">
    <location>
        <begin position="634"/>
        <end position="668"/>
    </location>
</feature>
<feature type="compositionally biased region" description="Basic and acidic residues" evidence="2">
    <location>
        <begin position="282"/>
        <end position="317"/>
    </location>
</feature>
<dbReference type="OrthoDB" id="202825at2759"/>
<dbReference type="Proteomes" id="UP000242519">
    <property type="component" value="Unassembled WGS sequence"/>
</dbReference>
<feature type="region of interest" description="Disordered" evidence="2">
    <location>
        <begin position="82"/>
        <end position="130"/>
    </location>
</feature>
<keyword evidence="1" id="KW-0175">Coiled coil</keyword>
<feature type="region of interest" description="Disordered" evidence="2">
    <location>
        <begin position="236"/>
        <end position="476"/>
    </location>
</feature>
<reference evidence="3 4" key="1">
    <citation type="submission" date="2017-04" db="EMBL/GenBank/DDBJ databases">
        <title>Draft genome sequence of Marssonina coronaria NL1: causal agent of apple blotch.</title>
        <authorList>
            <person name="Cheng Q."/>
        </authorList>
    </citation>
    <scope>NUCLEOTIDE SEQUENCE [LARGE SCALE GENOMIC DNA]</scope>
    <source>
        <strain evidence="3 4">NL1</strain>
    </source>
</reference>
<feature type="compositionally biased region" description="Basic and acidic residues" evidence="2">
    <location>
        <begin position="682"/>
        <end position="698"/>
    </location>
</feature>
<evidence type="ECO:0000256" key="2">
    <source>
        <dbReference type="SAM" id="MobiDB-lite"/>
    </source>
</evidence>
<evidence type="ECO:0000256" key="1">
    <source>
        <dbReference type="SAM" id="Coils"/>
    </source>
</evidence>
<feature type="compositionally biased region" description="Basic and acidic residues" evidence="2">
    <location>
        <begin position="82"/>
        <end position="115"/>
    </location>
</feature>
<accession>A0A218Z114</accession>
<gene>
    <name evidence="3" type="ORF">B2J93_2804</name>
</gene>
<feature type="compositionally biased region" description="Low complexity" evidence="2">
    <location>
        <begin position="359"/>
        <end position="376"/>
    </location>
</feature>
<protein>
    <submittedName>
        <fullName evidence="3">Uncharacterized protein</fullName>
    </submittedName>
</protein>
<feature type="compositionally biased region" description="Acidic residues" evidence="2">
    <location>
        <begin position="116"/>
        <end position="126"/>
    </location>
</feature>
<feature type="compositionally biased region" description="Polar residues" evidence="2">
    <location>
        <begin position="422"/>
        <end position="431"/>
    </location>
</feature>
<organism evidence="3 4">
    <name type="scientific">Diplocarpon coronariae</name>
    <dbReference type="NCBI Taxonomy" id="2795749"/>
    <lineage>
        <taxon>Eukaryota</taxon>
        <taxon>Fungi</taxon>
        <taxon>Dikarya</taxon>
        <taxon>Ascomycota</taxon>
        <taxon>Pezizomycotina</taxon>
        <taxon>Leotiomycetes</taxon>
        <taxon>Helotiales</taxon>
        <taxon>Drepanopezizaceae</taxon>
        <taxon>Diplocarpon</taxon>
    </lineage>
</organism>
<sequence>MSPTQNPRSMIDPGQLARLVSDFERGFGEYYCEEIADEERALRLQHEREERERLARLAAWRDRYVMILLKDHVSRLIEESDDGPDRRLKAQDGDGDERGLEAEEGRGRNCEKETASEDGEGETDEEEKARLSRDGAAVLLPHTTTRDRVEAEEMVIRVCHAAQATEYCVLRCTYCTPPFRPGSQGPDEVRSSWLEHGKDCHGDQRMETFRDVTEAFGWKVVDAGPEWYEERPQHLTIAGGGEPATKNHPRQRSENDKPDMTGRLKVEPDPATSAQRGTTRWSRPEDRDMPRRRECWELEASTREDPRYMDRSDEKPGQDSAHPLLESSPASLPSPDTIEQGQLPPDETTAPASPEIPQTATSSPTTTASTAAAGGAKRPSTSSPPVLPRKKSKTKRTGGIRTQVGAHSRGIRSAAGGPVETGSPSFGSSEWNAEVRETRPDQQGLQPSYPSGLQDQVDSHTRPERDSVNTISLPAPLARPQASSFVVSGEGGGWIPGGTSRRFCVPSQTARGSAHPPRRFHDHLRRARREFTARKASHHVHRDLGTSTKATTAEDPLAFVPQPEPAARGDPEAGVMAPPKSSPRFTQSQLAMALTVAKSKPAGLPTADYIQQLRKHVRAGRPGPREQLRYVDTAEFWKDQYDKMRQEKEGLEDKVRCLEEANRQLRDKLRSGQTLGGSGHSELAHHHTHERGQPRMRSEAGMSRKRAAHSQEVDSPDDQEPSFLASLEVDDHLRLSGYALQVMRQRGRLQSSAQECSTLDQINHLTRQILLTITLLEEPLTSCCLPLRSLRANGGDPRTLFLLQQVFQQVALSFLACFSAMDELFLTIPGRSKKREVVYRVVMLFRRSLDFLHIISGLQSEDERPDRSQHTRGKRPRVEAAEYAVNRYLAQTLASTVKNLEWKHNQAGHSEILEGLLFSLLQHTGRLISNSVFGEHVAASDNPGNISESLDAREDGVLSPESRYVVQVLHAVLGGSDRKQFVADMLASGRSSSRGVGLVPAASGEVLGKARKLLQSTLWKSTVGGAELESLRLPRPPSESSDLQQDKAGVEKYGKEWLLETVWGLVGWDLVT</sequence>
<feature type="compositionally biased region" description="Polar residues" evidence="2">
    <location>
        <begin position="441"/>
        <end position="456"/>
    </location>
</feature>
<feature type="compositionally biased region" description="Polar residues" evidence="2">
    <location>
        <begin position="272"/>
        <end position="281"/>
    </location>
</feature>
<feature type="region of interest" description="Disordered" evidence="2">
    <location>
        <begin position="668"/>
        <end position="721"/>
    </location>
</feature>
<keyword evidence="4" id="KW-1185">Reference proteome</keyword>
<feature type="compositionally biased region" description="Basic and acidic residues" evidence="2">
    <location>
        <begin position="251"/>
        <end position="268"/>
    </location>
</feature>
<feature type="compositionally biased region" description="Low complexity" evidence="2">
    <location>
        <begin position="323"/>
        <end position="335"/>
    </location>
</feature>
<evidence type="ECO:0000313" key="3">
    <source>
        <dbReference type="EMBL" id="OWP01394.1"/>
    </source>
</evidence>
<feature type="region of interest" description="Disordered" evidence="2">
    <location>
        <begin position="496"/>
        <end position="520"/>
    </location>
</feature>